<evidence type="ECO:0000313" key="3">
    <source>
        <dbReference type="Proteomes" id="UP001642720"/>
    </source>
</evidence>
<name>A0ABY2GPF4_9HYPO</name>
<feature type="compositionally biased region" description="Basic residues" evidence="1">
    <location>
        <begin position="1"/>
        <end position="10"/>
    </location>
</feature>
<feature type="region of interest" description="Disordered" evidence="1">
    <location>
        <begin position="1"/>
        <end position="76"/>
    </location>
</feature>
<evidence type="ECO:0000313" key="2">
    <source>
        <dbReference type="EMBL" id="TFA97756.1"/>
    </source>
</evidence>
<reference evidence="2 3" key="1">
    <citation type="submission" date="2018-01" db="EMBL/GenBank/DDBJ databases">
        <title>Genome characterization of the sugarcane-associated fungus Trichoderma ghanense CCMA-1212 and their application in lignocelulose bioconversion.</title>
        <authorList>
            <person name="Steindorff A.S."/>
            <person name="Mendes T.D."/>
            <person name="Vilela E.S.D."/>
            <person name="Rodrigues D.S."/>
            <person name="Formighieri E.F."/>
            <person name="Melo I.S."/>
            <person name="Favaro L.C.L."/>
        </authorList>
    </citation>
    <scope>NUCLEOTIDE SEQUENCE [LARGE SCALE GENOMIC DNA]</scope>
    <source>
        <strain evidence="2 3">CCMA-1212</strain>
    </source>
</reference>
<feature type="compositionally biased region" description="Basic and acidic residues" evidence="1">
    <location>
        <begin position="226"/>
        <end position="243"/>
    </location>
</feature>
<keyword evidence="3" id="KW-1185">Reference proteome</keyword>
<evidence type="ECO:0000256" key="1">
    <source>
        <dbReference type="SAM" id="MobiDB-lite"/>
    </source>
</evidence>
<gene>
    <name evidence="2" type="ORF">CCMA1212_010498</name>
</gene>
<comment type="caution">
    <text evidence="2">The sequence shown here is derived from an EMBL/GenBank/DDBJ whole genome shotgun (WGS) entry which is preliminary data.</text>
</comment>
<proteinExistence type="predicted"/>
<feature type="compositionally biased region" description="Basic and acidic residues" evidence="1">
    <location>
        <begin position="11"/>
        <end position="36"/>
    </location>
</feature>
<feature type="region of interest" description="Disordered" evidence="1">
    <location>
        <begin position="226"/>
        <end position="260"/>
    </location>
</feature>
<accession>A0ABY2GPF4</accession>
<sequence>MPRTSKRLKQSHIEEHASPSPTKDEDPMHSNEHESPTKNSSMLSDEFDAATDVTDPSLLDEEEMPEDGQAPANKKAAGQSYAFGGGGYNSLKSFKGQYYSGMAVGGSHTWNYDPGVWHETKEEPDLWKIDYKTNKRRARKAPAKSGAPVGTEYHWLIVAHQHVRKIDANTYETHLEGSKYKLAHKGATSNTWSIPTVKGQRDRELELLEDAKRRVQGLPPVLGSEKVKVKTAEKGQQKLEDLFSRGNAGESGSKRKRDQP</sequence>
<dbReference type="EMBL" id="PPTA01000027">
    <property type="protein sequence ID" value="TFA97756.1"/>
    <property type="molecule type" value="Genomic_DNA"/>
</dbReference>
<organism evidence="2 3">
    <name type="scientific">Trichoderma ghanense</name>
    <dbReference type="NCBI Taxonomy" id="65468"/>
    <lineage>
        <taxon>Eukaryota</taxon>
        <taxon>Fungi</taxon>
        <taxon>Dikarya</taxon>
        <taxon>Ascomycota</taxon>
        <taxon>Pezizomycotina</taxon>
        <taxon>Sordariomycetes</taxon>
        <taxon>Hypocreomycetidae</taxon>
        <taxon>Hypocreales</taxon>
        <taxon>Hypocreaceae</taxon>
        <taxon>Trichoderma</taxon>
    </lineage>
</organism>
<protein>
    <submittedName>
        <fullName evidence="2">Uncharacterized protein</fullName>
    </submittedName>
</protein>
<dbReference type="RefSeq" id="XP_073553958.1">
    <property type="nucleotide sequence ID" value="XM_073707541.1"/>
</dbReference>
<dbReference type="Proteomes" id="UP001642720">
    <property type="component" value="Unassembled WGS sequence"/>
</dbReference>
<dbReference type="GeneID" id="300581991"/>